<reference evidence="3 4" key="1">
    <citation type="submission" date="2019-03" db="EMBL/GenBank/DDBJ databases">
        <title>Genomic Encyclopedia of Type Strains, Phase IV (KMG-IV): sequencing the most valuable type-strain genomes for metagenomic binning, comparative biology and taxonomic classification.</title>
        <authorList>
            <person name="Goeker M."/>
        </authorList>
    </citation>
    <scope>NUCLEOTIDE SEQUENCE [LARGE SCALE GENOMIC DNA]</scope>
    <source>
        <strain evidence="3 4">DSM 102852</strain>
    </source>
</reference>
<dbReference type="NCBIfam" id="TIGR00035">
    <property type="entry name" value="asp_race"/>
    <property type="match status" value="1"/>
</dbReference>
<keyword evidence="2" id="KW-0413">Isomerase</keyword>
<dbReference type="InterPro" id="IPR004380">
    <property type="entry name" value="Asp_race"/>
</dbReference>
<evidence type="ECO:0000313" key="4">
    <source>
        <dbReference type="Proteomes" id="UP000294480"/>
    </source>
</evidence>
<dbReference type="InterPro" id="IPR001920">
    <property type="entry name" value="Asp/Glu_race"/>
</dbReference>
<dbReference type="AlphaFoldDB" id="A0A4R6Y964"/>
<name>A0A4R6Y964_9BURK</name>
<gene>
    <name evidence="3" type="ORF">DFR44_10654</name>
</gene>
<comment type="similarity">
    <text evidence="1">Belongs to the aspartate/glutamate racemases family.</text>
</comment>
<evidence type="ECO:0000256" key="2">
    <source>
        <dbReference type="ARBA" id="ARBA00023235"/>
    </source>
</evidence>
<organism evidence="3 4">
    <name type="scientific">Hydromonas duriensis</name>
    <dbReference type="NCBI Taxonomy" id="1527608"/>
    <lineage>
        <taxon>Bacteria</taxon>
        <taxon>Pseudomonadati</taxon>
        <taxon>Pseudomonadota</taxon>
        <taxon>Betaproteobacteria</taxon>
        <taxon>Burkholderiales</taxon>
        <taxon>Burkholderiaceae</taxon>
        <taxon>Hydromonas</taxon>
    </lineage>
</organism>
<comment type="caution">
    <text evidence="3">The sequence shown here is derived from an EMBL/GenBank/DDBJ whole genome shotgun (WGS) entry which is preliminary data.</text>
</comment>
<dbReference type="GO" id="GO:0047661">
    <property type="term" value="F:amino-acid racemase activity"/>
    <property type="evidence" value="ECO:0007669"/>
    <property type="project" value="InterPro"/>
</dbReference>
<sequence>MTPINTLNTIGLLGGMSWESSLLYYQQINQHIRVALGGLHSAPIILDSVDFSIIAAWQQTNEWDKASIYLSQRAQKLEAAGASCVAIATNTMHKVYDAIASSVSVPVLHIAQPTIAALHDAGIQRIAFLGTRYSMTEDFIRSRFAQAGIDVLVPEATDCDCIHNVIFDELCQGLVRRHSKHQYQHIVSKLTQQGAQGVVLGCTEIGLLLTQNDVDVPLFDTTALHTRALADVVLHGTQPINTLQQ</sequence>
<accession>A0A4R6Y964</accession>
<dbReference type="Pfam" id="PF01177">
    <property type="entry name" value="Asp_Glu_race"/>
    <property type="match status" value="1"/>
</dbReference>
<dbReference type="OrthoDB" id="9803739at2"/>
<evidence type="ECO:0000313" key="3">
    <source>
        <dbReference type="EMBL" id="TDR31991.1"/>
    </source>
</evidence>
<protein>
    <submittedName>
        <fullName evidence="3">Aspartate racemase</fullName>
    </submittedName>
</protein>
<dbReference type="PANTHER" id="PTHR21198:SF7">
    <property type="entry name" value="ASPARTATE-GLUTAMATE RACEMASE FAMILY"/>
    <property type="match status" value="1"/>
</dbReference>
<dbReference type="SUPFAM" id="SSF53681">
    <property type="entry name" value="Aspartate/glutamate racemase"/>
    <property type="match status" value="2"/>
</dbReference>
<dbReference type="Proteomes" id="UP000294480">
    <property type="component" value="Unassembled WGS sequence"/>
</dbReference>
<dbReference type="PANTHER" id="PTHR21198">
    <property type="entry name" value="GLUTAMATE RACEMASE"/>
    <property type="match status" value="1"/>
</dbReference>
<keyword evidence="4" id="KW-1185">Reference proteome</keyword>
<dbReference type="EMBL" id="SNZE01000006">
    <property type="protein sequence ID" value="TDR31991.1"/>
    <property type="molecule type" value="Genomic_DNA"/>
</dbReference>
<evidence type="ECO:0000256" key="1">
    <source>
        <dbReference type="ARBA" id="ARBA00007847"/>
    </source>
</evidence>
<dbReference type="Gene3D" id="3.40.50.1860">
    <property type="match status" value="2"/>
</dbReference>
<dbReference type="RefSeq" id="WP_133619430.1">
    <property type="nucleotide sequence ID" value="NZ_SNZE01000006.1"/>
</dbReference>
<proteinExistence type="inferred from homology"/>
<dbReference type="InterPro" id="IPR015942">
    <property type="entry name" value="Asp/Glu/hydantoin_racemase"/>
</dbReference>